<feature type="compositionally biased region" description="Basic and acidic residues" evidence="2">
    <location>
        <begin position="457"/>
        <end position="467"/>
    </location>
</feature>
<dbReference type="PANTHER" id="PTHR28063">
    <property type="entry name" value="RNA POLYMERASE II NUCLEAR LOCALIZATION PROTEIN IWR1"/>
    <property type="match status" value="1"/>
</dbReference>
<feature type="compositionally biased region" description="Acidic residues" evidence="2">
    <location>
        <begin position="399"/>
        <end position="413"/>
    </location>
</feature>
<comment type="caution">
    <text evidence="4">The sequence shown here is derived from an EMBL/GenBank/DDBJ whole genome shotgun (WGS) entry which is preliminary data.</text>
</comment>
<evidence type="ECO:0000313" key="5">
    <source>
        <dbReference type="Proteomes" id="UP001174694"/>
    </source>
</evidence>
<organism evidence="4 5">
    <name type="scientific">Pleurostoma richardsiae</name>
    <dbReference type="NCBI Taxonomy" id="41990"/>
    <lineage>
        <taxon>Eukaryota</taxon>
        <taxon>Fungi</taxon>
        <taxon>Dikarya</taxon>
        <taxon>Ascomycota</taxon>
        <taxon>Pezizomycotina</taxon>
        <taxon>Sordariomycetes</taxon>
        <taxon>Sordariomycetidae</taxon>
        <taxon>Calosphaeriales</taxon>
        <taxon>Pleurostomataceae</taxon>
        <taxon>Pleurostoma</taxon>
    </lineage>
</organism>
<sequence length="485" mass="54517">MTAPPQVIQVKRKRNEEGAVPFLRIEGVNKRRRSENFIYQRRDAATADLDDDAESHTPRRLKPVIHTSKPGDERSPIHRIKNAAAAQGTGEEVVGSALNSVQTSDDAAPAVAASGATPTAATKHHNPKASEPRRFHMSRNAMTPSHVAPKGIGKRRPRYSSPAVFIERTRKKKVEEAAERELLEGKEKDQVPKHTQDTTMLDTEAAASGAMDVDQPRRLKRPGAGSRTARRAGDDRPKRTLPPSMRNRWDVDMEQLAREMNEYTMQQLSSNVSWIEEQAKRYEPKRPLQQQQPQPAAAPAVSASPQQLKFRPKAPAKRFAERHPDVAAAEEKKHKDQLDVNMKDGGGSDYDDDDDDDYVVETYVRVPATALGATVSPDNIGLLVFDTEPDQEFFYGQEQDSDEEQDEDDEDENAENHYTADYPDDEVDSDDEFDRAPYHFRTGNASDMEEYDEEDDHYSADEDKDGLGRFAAYIRRDTPRRPAGL</sequence>
<feature type="compositionally biased region" description="Acidic residues" evidence="2">
    <location>
        <begin position="422"/>
        <end position="433"/>
    </location>
</feature>
<feature type="compositionally biased region" description="Basic and acidic residues" evidence="2">
    <location>
        <begin position="318"/>
        <end position="342"/>
    </location>
</feature>
<dbReference type="InterPro" id="IPR040150">
    <property type="entry name" value="Iwr1"/>
</dbReference>
<comment type="similarity">
    <text evidence="1">Belongs to the IWR1/SLC7A6OS family.</text>
</comment>
<dbReference type="Proteomes" id="UP001174694">
    <property type="component" value="Unassembled WGS sequence"/>
</dbReference>
<name>A0AA38R4U2_9PEZI</name>
<gene>
    <name evidence="4" type="ORF">NKR23_g9202</name>
</gene>
<evidence type="ECO:0000256" key="2">
    <source>
        <dbReference type="SAM" id="MobiDB-lite"/>
    </source>
</evidence>
<feature type="compositionally biased region" description="Acidic residues" evidence="2">
    <location>
        <begin position="447"/>
        <end position="456"/>
    </location>
</feature>
<feature type="compositionally biased region" description="Basic and acidic residues" evidence="2">
    <location>
        <begin position="277"/>
        <end position="286"/>
    </location>
</feature>
<feature type="region of interest" description="Disordered" evidence="2">
    <location>
        <begin position="386"/>
        <end position="468"/>
    </location>
</feature>
<feature type="region of interest" description="Disordered" evidence="2">
    <location>
        <begin position="276"/>
        <end position="355"/>
    </location>
</feature>
<feature type="compositionally biased region" description="Basic and acidic residues" evidence="2">
    <location>
        <begin position="173"/>
        <end position="196"/>
    </location>
</feature>
<evidence type="ECO:0000259" key="3">
    <source>
        <dbReference type="Pfam" id="PF08574"/>
    </source>
</evidence>
<evidence type="ECO:0000313" key="4">
    <source>
        <dbReference type="EMBL" id="KAJ9137248.1"/>
    </source>
</evidence>
<evidence type="ECO:0000256" key="1">
    <source>
        <dbReference type="ARBA" id="ARBA00010218"/>
    </source>
</evidence>
<dbReference type="AlphaFoldDB" id="A0AA38R4U2"/>
<dbReference type="InterPro" id="IPR013883">
    <property type="entry name" value="TF_Iwr1_dom"/>
</dbReference>
<feature type="domain" description="Transcription factor Iwr1" evidence="3">
    <location>
        <begin position="356"/>
        <end position="426"/>
    </location>
</feature>
<feature type="region of interest" description="Disordered" evidence="2">
    <location>
        <begin position="42"/>
        <end position="250"/>
    </location>
</feature>
<reference evidence="4" key="1">
    <citation type="submission" date="2022-07" db="EMBL/GenBank/DDBJ databases">
        <title>Fungi with potential for degradation of polypropylene.</title>
        <authorList>
            <person name="Gostincar C."/>
        </authorList>
    </citation>
    <scope>NUCLEOTIDE SEQUENCE</scope>
    <source>
        <strain evidence="4">EXF-13308</strain>
    </source>
</reference>
<proteinExistence type="inferred from homology"/>
<dbReference type="GO" id="GO:0006606">
    <property type="term" value="P:protein import into nucleus"/>
    <property type="evidence" value="ECO:0007669"/>
    <property type="project" value="InterPro"/>
</dbReference>
<dbReference type="EMBL" id="JANBVO010000035">
    <property type="protein sequence ID" value="KAJ9137248.1"/>
    <property type="molecule type" value="Genomic_DNA"/>
</dbReference>
<feature type="compositionally biased region" description="Low complexity" evidence="2">
    <location>
        <begin position="103"/>
        <end position="121"/>
    </location>
</feature>
<dbReference type="Pfam" id="PF08574">
    <property type="entry name" value="Iwr1"/>
    <property type="match status" value="1"/>
</dbReference>
<dbReference type="PANTHER" id="PTHR28063:SF1">
    <property type="entry name" value="RNA POLYMERASE II NUCLEAR LOCALIZATION PROTEIN IWR1"/>
    <property type="match status" value="1"/>
</dbReference>
<dbReference type="GO" id="GO:0005737">
    <property type="term" value="C:cytoplasm"/>
    <property type="evidence" value="ECO:0007669"/>
    <property type="project" value="TreeGrafter"/>
</dbReference>
<protein>
    <recommendedName>
        <fullName evidence="3">Transcription factor Iwr1 domain-containing protein</fullName>
    </recommendedName>
</protein>
<feature type="compositionally biased region" description="Low complexity" evidence="2">
    <location>
        <begin position="287"/>
        <end position="308"/>
    </location>
</feature>
<accession>A0AA38R4U2</accession>
<keyword evidence="5" id="KW-1185">Reference proteome</keyword>